<feature type="transmembrane region" description="Helical" evidence="5">
    <location>
        <begin position="291"/>
        <end position="310"/>
    </location>
</feature>
<dbReference type="Pfam" id="PF00892">
    <property type="entry name" value="EamA"/>
    <property type="match status" value="2"/>
</dbReference>
<evidence type="ECO:0000256" key="3">
    <source>
        <dbReference type="ARBA" id="ARBA00022989"/>
    </source>
</evidence>
<dbReference type="AlphaFoldDB" id="A0A1E4U3I2"/>
<name>A0A1E4U3I2_PACTA</name>
<keyword evidence="2 5" id="KW-0812">Transmembrane</keyword>
<feature type="transmembrane region" description="Helical" evidence="5">
    <location>
        <begin position="20"/>
        <end position="41"/>
    </location>
</feature>
<evidence type="ECO:0000313" key="8">
    <source>
        <dbReference type="Proteomes" id="UP000094236"/>
    </source>
</evidence>
<dbReference type="InterPro" id="IPR037185">
    <property type="entry name" value="EmrE-like"/>
</dbReference>
<evidence type="ECO:0000256" key="2">
    <source>
        <dbReference type="ARBA" id="ARBA00022692"/>
    </source>
</evidence>
<dbReference type="STRING" id="669874.A0A1E4U3I2"/>
<keyword evidence="3 5" id="KW-1133">Transmembrane helix</keyword>
<feature type="transmembrane region" description="Helical" evidence="5">
    <location>
        <begin position="166"/>
        <end position="185"/>
    </location>
</feature>
<protein>
    <recommendedName>
        <fullName evidence="6">EamA domain-containing protein</fullName>
    </recommendedName>
</protein>
<dbReference type="InterPro" id="IPR000620">
    <property type="entry name" value="EamA_dom"/>
</dbReference>
<feature type="transmembrane region" description="Helical" evidence="5">
    <location>
        <begin position="197"/>
        <end position="219"/>
    </location>
</feature>
<dbReference type="EMBL" id="KV454011">
    <property type="protein sequence ID" value="ODV98564.1"/>
    <property type="molecule type" value="Genomic_DNA"/>
</dbReference>
<organism evidence="7 8">
    <name type="scientific">Pachysolen tannophilus NRRL Y-2460</name>
    <dbReference type="NCBI Taxonomy" id="669874"/>
    <lineage>
        <taxon>Eukaryota</taxon>
        <taxon>Fungi</taxon>
        <taxon>Dikarya</taxon>
        <taxon>Ascomycota</taxon>
        <taxon>Saccharomycotina</taxon>
        <taxon>Pichiomycetes</taxon>
        <taxon>Pachysolenaceae</taxon>
        <taxon>Pachysolen</taxon>
    </lineage>
</organism>
<sequence length="367" mass="41498">MVLICKLIEQDKDFKEPINPFQIIAVRMVLTVVCCHVYVTFIEHRKIMHYPFGPREIRNLLIYRSISGFIGLYSLYYSLQYISLSTSTVINFLAPVVTVWAACVYLGERYTLYEAFGGLCSIVGMTLVIRPSFLFPHSIITTNTTTMDTNIEGKNQVESNDSHKRFIGIVASFCGVLSNSLNSILQRSIGDKCHPIISVQYFSTFSAIFSTIALCIAASSTKFSMTPFQMMTTLRQWLLFIGIGFAGFSVQFCWSWAISKEEAGRLVLLTYFQIAYSIFWEFVIWGYLPSLLTWLGFLIIIASALLIIYLKPQDSMSEEEITSAGIALEPSNSTINSTSSSFNDDSTDYELEVFHMHEDAAEEKEKV</sequence>
<feature type="transmembrane region" description="Helical" evidence="5">
    <location>
        <begin position="61"/>
        <end position="82"/>
    </location>
</feature>
<keyword evidence="8" id="KW-1185">Reference proteome</keyword>
<feature type="transmembrane region" description="Helical" evidence="5">
    <location>
        <begin position="88"/>
        <end position="106"/>
    </location>
</feature>
<reference evidence="8" key="1">
    <citation type="submission" date="2016-05" db="EMBL/GenBank/DDBJ databases">
        <title>Comparative genomics of biotechnologically important yeasts.</title>
        <authorList>
            <consortium name="DOE Joint Genome Institute"/>
            <person name="Riley R."/>
            <person name="Haridas S."/>
            <person name="Wolfe K.H."/>
            <person name="Lopes M.R."/>
            <person name="Hittinger C.T."/>
            <person name="Goker M."/>
            <person name="Salamov A."/>
            <person name="Wisecaver J."/>
            <person name="Long T.M."/>
            <person name="Aerts A.L."/>
            <person name="Barry K."/>
            <person name="Choi C."/>
            <person name="Clum A."/>
            <person name="Coughlan A.Y."/>
            <person name="Deshpande S."/>
            <person name="Douglass A.P."/>
            <person name="Hanson S.J."/>
            <person name="Klenk H.-P."/>
            <person name="Labutti K."/>
            <person name="Lapidus A."/>
            <person name="Lindquist E."/>
            <person name="Lipzen A."/>
            <person name="Meier-Kolthoff J.P."/>
            <person name="Ohm R.A."/>
            <person name="Otillar R.P."/>
            <person name="Pangilinan J."/>
            <person name="Peng Y."/>
            <person name="Rokas A."/>
            <person name="Rosa C.A."/>
            <person name="Scheuner C."/>
            <person name="Sibirny A.A."/>
            <person name="Slot J.C."/>
            <person name="Stielow J.B."/>
            <person name="Sun H."/>
            <person name="Kurtzman C.P."/>
            <person name="Blackwell M."/>
            <person name="Grigoriev I.V."/>
            <person name="Jeffries T.W."/>
        </authorList>
    </citation>
    <scope>NUCLEOTIDE SEQUENCE [LARGE SCALE GENOMIC DNA]</scope>
    <source>
        <strain evidence="8">NRRL Y-2460</strain>
    </source>
</reference>
<evidence type="ECO:0000313" key="7">
    <source>
        <dbReference type="EMBL" id="ODV98564.1"/>
    </source>
</evidence>
<feature type="transmembrane region" description="Helical" evidence="5">
    <location>
        <begin position="239"/>
        <end position="259"/>
    </location>
</feature>
<feature type="domain" description="EamA" evidence="6">
    <location>
        <begin position="167"/>
        <end position="308"/>
    </location>
</feature>
<feature type="transmembrane region" description="Helical" evidence="5">
    <location>
        <begin position="266"/>
        <end position="285"/>
    </location>
</feature>
<proteinExistence type="predicted"/>
<keyword evidence="4 5" id="KW-0472">Membrane</keyword>
<dbReference type="PANTHER" id="PTHR22911">
    <property type="entry name" value="ACYL-MALONYL CONDENSING ENZYME-RELATED"/>
    <property type="match status" value="1"/>
</dbReference>
<gene>
    <name evidence="7" type="ORF">PACTADRAFT_48298</name>
</gene>
<feature type="transmembrane region" description="Helical" evidence="5">
    <location>
        <begin position="113"/>
        <end position="133"/>
    </location>
</feature>
<evidence type="ECO:0000256" key="1">
    <source>
        <dbReference type="ARBA" id="ARBA00004141"/>
    </source>
</evidence>
<dbReference type="SUPFAM" id="SSF103481">
    <property type="entry name" value="Multidrug resistance efflux transporter EmrE"/>
    <property type="match status" value="2"/>
</dbReference>
<dbReference type="PANTHER" id="PTHR22911:SF6">
    <property type="entry name" value="SOLUTE CARRIER FAMILY 35 MEMBER G1"/>
    <property type="match status" value="1"/>
</dbReference>
<dbReference type="Proteomes" id="UP000094236">
    <property type="component" value="Unassembled WGS sequence"/>
</dbReference>
<feature type="domain" description="EamA" evidence="6">
    <location>
        <begin position="17"/>
        <end position="129"/>
    </location>
</feature>
<dbReference type="OrthoDB" id="306876at2759"/>
<evidence type="ECO:0000256" key="4">
    <source>
        <dbReference type="ARBA" id="ARBA00023136"/>
    </source>
</evidence>
<evidence type="ECO:0000256" key="5">
    <source>
        <dbReference type="SAM" id="Phobius"/>
    </source>
</evidence>
<evidence type="ECO:0000259" key="6">
    <source>
        <dbReference type="Pfam" id="PF00892"/>
    </source>
</evidence>
<dbReference type="GO" id="GO:0016020">
    <property type="term" value="C:membrane"/>
    <property type="evidence" value="ECO:0007669"/>
    <property type="project" value="UniProtKB-SubCell"/>
</dbReference>
<accession>A0A1E4U3I2</accession>
<comment type="subcellular location">
    <subcellularLocation>
        <location evidence="1">Membrane</location>
        <topology evidence="1">Multi-pass membrane protein</topology>
    </subcellularLocation>
</comment>